<proteinExistence type="predicted"/>
<evidence type="ECO:0000259" key="1">
    <source>
        <dbReference type="PROSITE" id="PS51194"/>
    </source>
</evidence>
<dbReference type="EMBL" id="CP033433">
    <property type="protein sequence ID" value="AYQ73324.1"/>
    <property type="molecule type" value="Genomic_DNA"/>
</dbReference>
<dbReference type="KEGG" id="coh:EAV92_12535"/>
<dbReference type="InterPro" id="IPR027417">
    <property type="entry name" value="P-loop_NTPase"/>
</dbReference>
<evidence type="ECO:0000313" key="3">
    <source>
        <dbReference type="Proteomes" id="UP000269097"/>
    </source>
</evidence>
<name>A0A3G3JYK3_9BACL</name>
<dbReference type="RefSeq" id="WP_123041406.1">
    <property type="nucleotide sequence ID" value="NZ_CP033433.1"/>
</dbReference>
<reference evidence="2 3" key="1">
    <citation type="submission" date="2018-10" db="EMBL/GenBank/DDBJ databases">
        <title>Genome Sequence of Cohnella sp.</title>
        <authorList>
            <person name="Srinivasan S."/>
            <person name="Kim M.K."/>
        </authorList>
    </citation>
    <scope>NUCLEOTIDE SEQUENCE [LARGE SCALE GENOMIC DNA]</scope>
    <source>
        <strain evidence="2 3">18JY8-7</strain>
    </source>
</reference>
<accession>A0A3G3JYK3</accession>
<evidence type="ECO:0000313" key="2">
    <source>
        <dbReference type="EMBL" id="AYQ73324.1"/>
    </source>
</evidence>
<dbReference type="Proteomes" id="UP000269097">
    <property type="component" value="Chromosome"/>
</dbReference>
<dbReference type="PROSITE" id="PS51194">
    <property type="entry name" value="HELICASE_CTER"/>
    <property type="match status" value="1"/>
</dbReference>
<dbReference type="Pfam" id="PF00271">
    <property type="entry name" value="Helicase_C"/>
    <property type="match status" value="1"/>
</dbReference>
<dbReference type="InterPro" id="IPR001650">
    <property type="entry name" value="Helicase_C-like"/>
</dbReference>
<gene>
    <name evidence="2" type="ORF">EAV92_12535</name>
</gene>
<sequence>MRIVETPIAVSLEQSDDSRYLELLSEYFQASERDGRASSIEEKKKLMAIKEEMGALCNRNPRKRDALSSLVSKIRERREKAVLITKSSAVASDLAEYLEENLGGRAVLSITNQDSVHEVNDILGQFGKLPESTVLVMTDSVTTGADLTAANHLIHYDYPQRYTEMNQRNNRISRQTSQHEEATIYYLVTSGKIDEFEFQQSKRA</sequence>
<dbReference type="SMART" id="SM00490">
    <property type="entry name" value="HELICc"/>
    <property type="match status" value="1"/>
</dbReference>
<organism evidence="2 3">
    <name type="scientific">Cohnella candidum</name>
    <dbReference type="NCBI Taxonomy" id="2674991"/>
    <lineage>
        <taxon>Bacteria</taxon>
        <taxon>Bacillati</taxon>
        <taxon>Bacillota</taxon>
        <taxon>Bacilli</taxon>
        <taxon>Bacillales</taxon>
        <taxon>Paenibacillaceae</taxon>
        <taxon>Cohnella</taxon>
    </lineage>
</organism>
<dbReference type="Gene3D" id="3.40.50.300">
    <property type="entry name" value="P-loop containing nucleotide triphosphate hydrolases"/>
    <property type="match status" value="1"/>
</dbReference>
<feature type="domain" description="Helicase C-terminal" evidence="1">
    <location>
        <begin position="66"/>
        <end position="204"/>
    </location>
</feature>
<dbReference type="SUPFAM" id="SSF52540">
    <property type="entry name" value="P-loop containing nucleoside triphosphate hydrolases"/>
    <property type="match status" value="1"/>
</dbReference>
<keyword evidence="3" id="KW-1185">Reference proteome</keyword>
<dbReference type="AlphaFoldDB" id="A0A3G3JYK3"/>
<protein>
    <recommendedName>
        <fullName evidence="1">Helicase C-terminal domain-containing protein</fullName>
    </recommendedName>
</protein>